<dbReference type="AlphaFoldDB" id="A0A381XM84"/>
<protein>
    <submittedName>
        <fullName evidence="1">Uncharacterized protein</fullName>
    </submittedName>
</protein>
<proteinExistence type="predicted"/>
<accession>A0A381XM84</accession>
<organism evidence="1">
    <name type="scientific">marine metagenome</name>
    <dbReference type="NCBI Taxonomy" id="408172"/>
    <lineage>
        <taxon>unclassified sequences</taxon>
        <taxon>metagenomes</taxon>
        <taxon>ecological metagenomes</taxon>
    </lineage>
</organism>
<sequence length="81" mass="8992">MENPPFWRQIQASRPMALHWVSTTFSSGWLRPTIHDRIMGIIQLNSKQGEFSVSSTFVCSHLPPPRGGLVLGLLSSGSPIF</sequence>
<dbReference type="EMBL" id="UINC01015538">
    <property type="protein sequence ID" value="SVA65353.1"/>
    <property type="molecule type" value="Genomic_DNA"/>
</dbReference>
<gene>
    <name evidence="1" type="ORF">METZ01_LOCUS118207</name>
</gene>
<name>A0A381XM84_9ZZZZ</name>
<reference evidence="1" key="1">
    <citation type="submission" date="2018-05" db="EMBL/GenBank/DDBJ databases">
        <authorList>
            <person name="Lanie J.A."/>
            <person name="Ng W.-L."/>
            <person name="Kazmierczak K.M."/>
            <person name="Andrzejewski T.M."/>
            <person name="Davidsen T.M."/>
            <person name="Wayne K.J."/>
            <person name="Tettelin H."/>
            <person name="Glass J.I."/>
            <person name="Rusch D."/>
            <person name="Podicherti R."/>
            <person name="Tsui H.-C.T."/>
            <person name="Winkler M.E."/>
        </authorList>
    </citation>
    <scope>NUCLEOTIDE SEQUENCE</scope>
</reference>
<evidence type="ECO:0000313" key="1">
    <source>
        <dbReference type="EMBL" id="SVA65353.1"/>
    </source>
</evidence>